<dbReference type="RefSeq" id="WP_065254681.1">
    <property type="nucleotide sequence ID" value="NZ_JADNCW010000006.1"/>
</dbReference>
<keyword evidence="3" id="KW-1185">Reference proteome</keyword>
<dbReference type="EMBL" id="MAPZ01000025">
    <property type="protein sequence ID" value="OBY10008.1"/>
    <property type="molecule type" value="Genomic_DNA"/>
</dbReference>
<dbReference type="InterPro" id="IPR008571">
    <property type="entry name" value="HerA-like"/>
</dbReference>
<feature type="domain" description="Helicase HerA central" evidence="1">
    <location>
        <begin position="130"/>
        <end position="332"/>
    </location>
</feature>
<evidence type="ECO:0000313" key="2">
    <source>
        <dbReference type="EMBL" id="OBY10008.1"/>
    </source>
</evidence>
<evidence type="ECO:0000259" key="1">
    <source>
        <dbReference type="Pfam" id="PF01935"/>
    </source>
</evidence>
<protein>
    <recommendedName>
        <fullName evidence="1">Helicase HerA central domain-containing protein</fullName>
    </recommendedName>
</protein>
<proteinExistence type="predicted"/>
<dbReference type="Proteomes" id="UP000092714">
    <property type="component" value="Unassembled WGS sequence"/>
</dbReference>
<comment type="caution">
    <text evidence="2">The sequence shown here is derived from an EMBL/GenBank/DDBJ whole genome shotgun (WGS) entry which is preliminary data.</text>
</comment>
<evidence type="ECO:0000313" key="3">
    <source>
        <dbReference type="Proteomes" id="UP000092714"/>
    </source>
</evidence>
<gene>
    <name evidence="2" type="ORF">CP373A1_12975</name>
</gene>
<dbReference type="Gene3D" id="3.40.50.300">
    <property type="entry name" value="P-loop containing nucleotide triphosphate hydrolases"/>
    <property type="match status" value="2"/>
</dbReference>
<dbReference type="OrthoDB" id="9806951at2"/>
<dbReference type="InterPro" id="IPR002789">
    <property type="entry name" value="HerA_central"/>
</dbReference>
<accession>A0A1B8RMJ8</accession>
<reference evidence="2 3" key="1">
    <citation type="submission" date="2016-06" db="EMBL/GenBank/DDBJ databases">
        <authorList>
            <person name="Kjaerup R.B."/>
            <person name="Dalgaard T.S."/>
            <person name="Juul-Madsen H.R."/>
        </authorList>
    </citation>
    <scope>NUCLEOTIDE SEQUENCE [LARGE SCALE GENOMIC DNA]</scope>
    <source>
        <strain evidence="2 3">373-A1</strain>
    </source>
</reference>
<dbReference type="PANTHER" id="PTHR42957">
    <property type="entry name" value="HELICASE MJ1565-RELATED"/>
    <property type="match status" value="1"/>
</dbReference>
<name>A0A1B8RMJ8_9CLOT</name>
<dbReference type="SUPFAM" id="SSF52540">
    <property type="entry name" value="P-loop containing nucleoside triphosphate hydrolases"/>
    <property type="match status" value="1"/>
</dbReference>
<dbReference type="InterPro" id="IPR027417">
    <property type="entry name" value="P-loop_NTPase"/>
</dbReference>
<dbReference type="Pfam" id="PF01935">
    <property type="entry name" value="DUF87"/>
    <property type="match status" value="1"/>
</dbReference>
<organism evidence="2 3">
    <name type="scientific">Clostridium paraputrificum</name>
    <dbReference type="NCBI Taxonomy" id="29363"/>
    <lineage>
        <taxon>Bacteria</taxon>
        <taxon>Bacillati</taxon>
        <taxon>Bacillota</taxon>
        <taxon>Clostridia</taxon>
        <taxon>Eubacteriales</taxon>
        <taxon>Clostridiaceae</taxon>
        <taxon>Clostridium</taxon>
    </lineage>
</organism>
<dbReference type="AlphaFoldDB" id="A0A1B8RMJ8"/>
<sequence length="621" mass="70872">MGNVSLKIGKIIEISNSQIKVAINREMDTPYKVVDGELIRVGGVSNFVKVGSKVYEIINEKVLLDSENDKEIKRINSQKYLICNISGYIKEGRFYQGSNGEVPNIFENVYSITDYELEQIYTGTIQEESISVGTFLFNDSLDFNIDINSFFASHTLIVGNTGSGKSNTLNTIYSELFNDRDVTKSLFLIIDTNGEYKDAFTNRKVVKRLDTSFEDSNEINIPIQLLDAEDWKLLLEATDKTQYPIIKKVCNTLRRELFEAGKYKKSISVLILDYLKVCMCGIINSNNTPANKLNSLNSLRDDMTYYSDELYKKISESLSYIDKIQINNNRLNYIGDIYEDRSNEIIGEINKIDISLKKEEFTVEDFGFLLELEHIFRKNKYSTNENNTSPMIARFNSSKKDFGRIFIPYKDGEDSDIESTLFEKHNVLVCDVSSAKKDIRRIIVTFICSKLYSQFMGRTNARKSLHLIIDEAHNYLSSQNLDKEDAIAKTCIETFENIIKEGRKFSVFLTMSTQRPSDISGTLISQAHNYIIHKLVNPNDINIIKNAVPFIDEMSMEMLKILTSGQAIFSGTAFNRPNIVKVKFDEKNTKVNSGTIKLTSFWNKEEIVAKEIDESVVADSK</sequence>
<dbReference type="PANTHER" id="PTHR42957:SF1">
    <property type="entry name" value="HELICASE MJ1565-RELATED"/>
    <property type="match status" value="1"/>
</dbReference>